<keyword evidence="3" id="KW-1185">Reference proteome</keyword>
<sequence>MSAHLSPWATELFGEQAAEVRKRLGQALRNMQANAQAAQEQASSRTNHTYGSARWQGQYERVQEELEDLPGATPVKPFQFPFELMLVGRGLIYPFSYSKKKVDVRTARIPNESRLVKELFTFAPEPPEVQGSFDFEGFDEAAPDIELRGGLASLPPDTRLVLVPFACNASGLLEAYWGIAALGEGGRLQWETNPEPLSLPKAVTTHGQHLTVIPLQPAPPDLELTSFDRGAEPTLTLSSRPNVDRQRDVPPLTEAEPADDQISEDDATH</sequence>
<comment type="caution">
    <text evidence="2">The sequence shown here is derived from an EMBL/GenBank/DDBJ whole genome shotgun (WGS) entry which is preliminary data.</text>
</comment>
<accession>A0A919A879</accession>
<organism evidence="2 3">
    <name type="scientific">Streptomyces fumanus</name>
    <dbReference type="NCBI Taxonomy" id="67302"/>
    <lineage>
        <taxon>Bacteria</taxon>
        <taxon>Bacillati</taxon>
        <taxon>Actinomycetota</taxon>
        <taxon>Actinomycetes</taxon>
        <taxon>Kitasatosporales</taxon>
        <taxon>Streptomycetaceae</taxon>
        <taxon>Streptomyces</taxon>
    </lineage>
</organism>
<evidence type="ECO:0000313" key="3">
    <source>
        <dbReference type="Proteomes" id="UP000630718"/>
    </source>
</evidence>
<dbReference type="RefSeq" id="WP_190202875.1">
    <property type="nucleotide sequence ID" value="NZ_BNBI01000002.1"/>
</dbReference>
<dbReference type="EMBL" id="BNBI01000002">
    <property type="protein sequence ID" value="GHE88292.1"/>
    <property type="molecule type" value="Genomic_DNA"/>
</dbReference>
<evidence type="ECO:0000256" key="1">
    <source>
        <dbReference type="SAM" id="MobiDB-lite"/>
    </source>
</evidence>
<evidence type="ECO:0000313" key="2">
    <source>
        <dbReference type="EMBL" id="GHE88292.1"/>
    </source>
</evidence>
<reference evidence="2" key="1">
    <citation type="journal article" date="2014" name="Int. J. Syst. Evol. Microbiol.">
        <title>Complete genome sequence of Corynebacterium casei LMG S-19264T (=DSM 44701T), isolated from a smear-ripened cheese.</title>
        <authorList>
            <consortium name="US DOE Joint Genome Institute (JGI-PGF)"/>
            <person name="Walter F."/>
            <person name="Albersmeier A."/>
            <person name="Kalinowski J."/>
            <person name="Ruckert C."/>
        </authorList>
    </citation>
    <scope>NUCLEOTIDE SEQUENCE</scope>
    <source>
        <strain evidence="2">JCM 4477</strain>
    </source>
</reference>
<dbReference type="AlphaFoldDB" id="A0A919A879"/>
<name>A0A919A879_9ACTN</name>
<reference evidence="2" key="2">
    <citation type="submission" date="2020-09" db="EMBL/GenBank/DDBJ databases">
        <authorList>
            <person name="Sun Q."/>
            <person name="Ohkuma M."/>
        </authorList>
    </citation>
    <scope>NUCLEOTIDE SEQUENCE</scope>
    <source>
        <strain evidence="2">JCM 4477</strain>
    </source>
</reference>
<proteinExistence type="predicted"/>
<gene>
    <name evidence="2" type="ORF">GCM10018772_09960</name>
</gene>
<feature type="region of interest" description="Disordered" evidence="1">
    <location>
        <begin position="217"/>
        <end position="269"/>
    </location>
</feature>
<protein>
    <submittedName>
        <fullName evidence="2">Uncharacterized protein</fullName>
    </submittedName>
</protein>
<dbReference type="Proteomes" id="UP000630718">
    <property type="component" value="Unassembled WGS sequence"/>
</dbReference>
<feature type="compositionally biased region" description="Acidic residues" evidence="1">
    <location>
        <begin position="256"/>
        <end position="269"/>
    </location>
</feature>